<organism evidence="2 3">
    <name type="scientific">Oerskovia turbata</name>
    <dbReference type="NCBI Taxonomy" id="1713"/>
    <lineage>
        <taxon>Bacteria</taxon>
        <taxon>Bacillati</taxon>
        <taxon>Actinomycetota</taxon>
        <taxon>Actinomycetes</taxon>
        <taxon>Micrococcales</taxon>
        <taxon>Cellulomonadaceae</taxon>
        <taxon>Oerskovia</taxon>
    </lineage>
</organism>
<dbReference type="Proteomes" id="UP000289805">
    <property type="component" value="Unassembled WGS sequence"/>
</dbReference>
<reference evidence="3 4" key="1">
    <citation type="submission" date="2019-01" db="EMBL/GenBank/DDBJ databases">
        <title>Oerskovia turbata Genome sequencing and assembly.</title>
        <authorList>
            <person name="Dou T."/>
        </authorList>
    </citation>
    <scope>NUCLEOTIDE SEQUENCE [LARGE SCALE GENOMIC DNA]</scope>
    <source>
        <strain evidence="2 3">JCM12123</strain>
        <strain evidence="1 4">JCM3160</strain>
    </source>
</reference>
<dbReference type="RefSeq" id="WP_129429389.1">
    <property type="nucleotide sequence ID" value="NZ_JOFV01000005.1"/>
</dbReference>
<evidence type="ECO:0000313" key="2">
    <source>
        <dbReference type="EMBL" id="RXR35990.1"/>
    </source>
</evidence>
<dbReference type="OrthoDB" id="7876709at2"/>
<comment type="caution">
    <text evidence="2">The sequence shown here is derived from an EMBL/GenBank/DDBJ whole genome shotgun (WGS) entry which is preliminary data.</text>
</comment>
<sequence>MKQGAPPAVDASGALDLGSFDEFDVSDGTYTLSGDFGQFVIESGVPTIEIRDDKETATSAWTPPSGRDR</sequence>
<dbReference type="EMBL" id="SDJQ01000006">
    <property type="protein sequence ID" value="RXR35990.1"/>
    <property type="molecule type" value="Genomic_DNA"/>
</dbReference>
<evidence type="ECO:0000313" key="3">
    <source>
        <dbReference type="Proteomes" id="UP000289805"/>
    </source>
</evidence>
<keyword evidence="4" id="KW-1185">Reference proteome</keyword>
<evidence type="ECO:0000313" key="1">
    <source>
        <dbReference type="EMBL" id="RXR28001.1"/>
    </source>
</evidence>
<name>A0A4Q1L1Q6_9CELL</name>
<proteinExistence type="predicted"/>
<protein>
    <submittedName>
        <fullName evidence="2">Uncharacterized protein</fullName>
    </submittedName>
</protein>
<dbReference type="Proteomes" id="UP000290517">
    <property type="component" value="Unassembled WGS sequence"/>
</dbReference>
<evidence type="ECO:0000313" key="4">
    <source>
        <dbReference type="Proteomes" id="UP000290517"/>
    </source>
</evidence>
<dbReference type="EMBL" id="SDJR01000001">
    <property type="protein sequence ID" value="RXR28001.1"/>
    <property type="molecule type" value="Genomic_DNA"/>
</dbReference>
<dbReference type="AlphaFoldDB" id="A0A4Q1L1Q6"/>
<gene>
    <name evidence="1" type="ORF">EQW73_01485</name>
    <name evidence="2" type="ORF">EQW78_04270</name>
</gene>
<accession>A0A4Q1L1Q6</accession>